<gene>
    <name evidence="2" type="ORF">B193_3606</name>
</gene>
<proteinExistence type="predicted"/>
<keyword evidence="1" id="KW-0812">Transmembrane</keyword>
<accession>K6G9D2</accession>
<sequence>MEANYAIITIVIALSLVIGVYIGGKMRRKR</sequence>
<dbReference type="EMBL" id="ALAO01000361">
    <property type="protein sequence ID" value="EKO37714.1"/>
    <property type="molecule type" value="Genomic_DNA"/>
</dbReference>
<dbReference type="PATRIC" id="fig|1206767.3.peg.3520"/>
<organism evidence="2 3">
    <name type="scientific">Solidesulfovibrio magneticus str. Maddingley MBC34</name>
    <dbReference type="NCBI Taxonomy" id="1206767"/>
    <lineage>
        <taxon>Bacteria</taxon>
        <taxon>Pseudomonadati</taxon>
        <taxon>Thermodesulfobacteriota</taxon>
        <taxon>Desulfovibrionia</taxon>
        <taxon>Desulfovibrionales</taxon>
        <taxon>Desulfovibrionaceae</taxon>
        <taxon>Solidesulfovibrio</taxon>
    </lineage>
</organism>
<evidence type="ECO:0000313" key="3">
    <source>
        <dbReference type="Proteomes" id="UP000006272"/>
    </source>
</evidence>
<evidence type="ECO:0000256" key="1">
    <source>
        <dbReference type="SAM" id="Phobius"/>
    </source>
</evidence>
<keyword evidence="1" id="KW-1133">Transmembrane helix</keyword>
<reference evidence="2 3" key="1">
    <citation type="submission" date="2012-07" db="EMBL/GenBank/DDBJ databases">
        <title>Draft genome sequence of Desulfovibrio magneticus str. Maddingley MBC34 obtained from a metagenomic sequence of a methanogenic enrichment isolated from coal-seam formation water in Victoria, Australia.</title>
        <authorList>
            <person name="Greenfield P."/>
            <person name="Hendry P."/>
            <person name="Li D."/>
            <person name="Rosewarne C.P."/>
            <person name="Tran-Dinh N."/>
            <person name="Elbourne L.D.H."/>
            <person name="Paulsen I.T."/>
            <person name="Midgley D.J."/>
        </authorList>
    </citation>
    <scope>NUCLEOTIDE SEQUENCE [LARGE SCALE GENOMIC DNA]</scope>
    <source>
        <strain evidence="3">Maddingley MBC34</strain>
    </source>
</reference>
<dbReference type="AlphaFoldDB" id="K6G9D2"/>
<evidence type="ECO:0000313" key="2">
    <source>
        <dbReference type="EMBL" id="EKO37714.1"/>
    </source>
</evidence>
<name>K6G9D2_9BACT</name>
<keyword evidence="1" id="KW-0472">Membrane</keyword>
<dbReference type="Proteomes" id="UP000006272">
    <property type="component" value="Unassembled WGS sequence"/>
</dbReference>
<feature type="transmembrane region" description="Helical" evidence="1">
    <location>
        <begin position="6"/>
        <end position="24"/>
    </location>
</feature>
<protein>
    <submittedName>
        <fullName evidence="2">Uncharacterized protein</fullName>
    </submittedName>
</protein>
<comment type="caution">
    <text evidence="2">The sequence shown here is derived from an EMBL/GenBank/DDBJ whole genome shotgun (WGS) entry which is preliminary data.</text>
</comment>